<dbReference type="InterPro" id="IPR002397">
    <property type="entry name" value="Cyt_P450_B"/>
</dbReference>
<dbReference type="Gene3D" id="1.10.630.10">
    <property type="entry name" value="Cytochrome P450"/>
    <property type="match status" value="1"/>
</dbReference>
<dbReference type="PANTHER" id="PTHR46696:SF1">
    <property type="entry name" value="CYTOCHROME P450 YJIB-RELATED"/>
    <property type="match status" value="1"/>
</dbReference>
<dbReference type="InterPro" id="IPR001128">
    <property type="entry name" value="Cyt_P450"/>
</dbReference>
<keyword evidence="4" id="KW-1185">Reference proteome</keyword>
<dbReference type="PANTHER" id="PTHR46696">
    <property type="entry name" value="P450, PUTATIVE (EUROFUNG)-RELATED"/>
    <property type="match status" value="1"/>
</dbReference>
<dbReference type="SUPFAM" id="SSF48264">
    <property type="entry name" value="Cytochrome P450"/>
    <property type="match status" value="1"/>
</dbReference>
<evidence type="ECO:0000256" key="1">
    <source>
        <dbReference type="ARBA" id="ARBA00010617"/>
    </source>
</evidence>
<keyword evidence="2" id="KW-0349">Heme</keyword>
<evidence type="ECO:0000313" key="3">
    <source>
        <dbReference type="EMBL" id="MEJ5977980.1"/>
    </source>
</evidence>
<organism evidence="3 4">
    <name type="scientific">Novosphingobium anseongense</name>
    <dbReference type="NCBI Taxonomy" id="3133436"/>
    <lineage>
        <taxon>Bacteria</taxon>
        <taxon>Pseudomonadati</taxon>
        <taxon>Pseudomonadota</taxon>
        <taxon>Alphaproteobacteria</taxon>
        <taxon>Sphingomonadales</taxon>
        <taxon>Sphingomonadaceae</taxon>
        <taxon>Novosphingobium</taxon>
    </lineage>
</organism>
<dbReference type="PRINTS" id="PR00385">
    <property type="entry name" value="P450"/>
</dbReference>
<dbReference type="InterPro" id="IPR017972">
    <property type="entry name" value="Cyt_P450_CS"/>
</dbReference>
<comment type="caution">
    <text evidence="3">The sequence shown here is derived from an EMBL/GenBank/DDBJ whole genome shotgun (WGS) entry which is preliminary data.</text>
</comment>
<dbReference type="Pfam" id="PF00067">
    <property type="entry name" value="p450"/>
    <property type="match status" value="1"/>
</dbReference>
<name>A0ABU8RY17_9SPHN</name>
<evidence type="ECO:0000313" key="4">
    <source>
        <dbReference type="Proteomes" id="UP001361239"/>
    </source>
</evidence>
<dbReference type="PRINTS" id="PR00359">
    <property type="entry name" value="BP450"/>
</dbReference>
<gene>
    <name evidence="3" type="ORF">WG901_15120</name>
</gene>
<proteinExistence type="inferred from homology"/>
<dbReference type="RefSeq" id="WP_339587927.1">
    <property type="nucleotide sequence ID" value="NZ_JBBHJZ010000003.1"/>
</dbReference>
<dbReference type="EMBL" id="JBBHJZ010000003">
    <property type="protein sequence ID" value="MEJ5977980.1"/>
    <property type="molecule type" value="Genomic_DNA"/>
</dbReference>
<sequence length="413" mass="46632">MPRATELDLPFLDIGQDWFAADPYPHFAAAREQHPWLATSPFGYLINDYKAIREFFHSEDQYAPPYGGLLDVMQAHGTAWGRFQTNHMLAISGDKHQRLRAILAPSFTPRQANKNRDVMREVISDLLDEWVPKGGFDFEEFASYFPITVMCRLIGQSPEAIQPIRSSLETLGLSVCMDPNFLPQLEEATLVLEKFVGQFVADRRAGKRLSDTEDLLDLLLKNQEEGGLDDAELENILIFLFVAGYDTSKNILTIMMSLLADRPEMFARCGESIDYCRKVIRETFRHMSTAPALRMLGRDWEYRGVVLPKDSMIWFPLNVIGRDPRVAENAETFDPDRVHTNPPIPFGLGAHICLGQYIAKAQLEEGLHLIAQRITNLRSTGPAGWRPYPGTWGIKGLPIAFDPAEAKVSEVAH</sequence>
<keyword evidence="2" id="KW-0408">Iron</keyword>
<dbReference type="InterPro" id="IPR036396">
    <property type="entry name" value="Cyt_P450_sf"/>
</dbReference>
<dbReference type="Proteomes" id="UP001361239">
    <property type="component" value="Unassembled WGS sequence"/>
</dbReference>
<accession>A0ABU8RY17</accession>
<protein>
    <submittedName>
        <fullName evidence="3">Cytochrome P450</fullName>
    </submittedName>
</protein>
<keyword evidence="2" id="KW-0503">Monooxygenase</keyword>
<comment type="similarity">
    <text evidence="1 2">Belongs to the cytochrome P450 family.</text>
</comment>
<reference evidence="3 4" key="1">
    <citation type="submission" date="2024-03" db="EMBL/GenBank/DDBJ databases">
        <authorList>
            <person name="Jo J.-H."/>
        </authorList>
    </citation>
    <scope>NUCLEOTIDE SEQUENCE [LARGE SCALE GENOMIC DNA]</scope>
    <source>
        <strain evidence="3 4">PS1R-30</strain>
    </source>
</reference>
<keyword evidence="2" id="KW-0560">Oxidoreductase</keyword>
<dbReference type="PROSITE" id="PS00086">
    <property type="entry name" value="CYTOCHROME_P450"/>
    <property type="match status" value="1"/>
</dbReference>
<evidence type="ECO:0000256" key="2">
    <source>
        <dbReference type="RuleBase" id="RU000461"/>
    </source>
</evidence>
<keyword evidence="2" id="KW-0479">Metal-binding</keyword>